<feature type="transmembrane region" description="Helical" evidence="2">
    <location>
        <begin position="303"/>
        <end position="323"/>
    </location>
</feature>
<dbReference type="EC" id="2.7.7.65" evidence="1"/>
<dbReference type="PANTHER" id="PTHR45138:SF24">
    <property type="entry name" value="DIGUANYLATE CYCLASE DGCC-RELATED"/>
    <property type="match status" value="1"/>
</dbReference>
<dbReference type="Gene3D" id="6.10.340.10">
    <property type="match status" value="1"/>
</dbReference>
<protein>
    <recommendedName>
        <fullName evidence="1">diguanylate cyclase</fullName>
        <ecNumber evidence="1">2.7.7.65</ecNumber>
    </recommendedName>
</protein>
<dbReference type="GO" id="GO:0007165">
    <property type="term" value="P:signal transduction"/>
    <property type="evidence" value="ECO:0007669"/>
    <property type="project" value="InterPro"/>
</dbReference>
<reference evidence="5 6" key="1">
    <citation type="journal article" date="2019" name="Environ. Microbiol.">
        <title>Species interactions and distinct microbial communities in high Arctic permafrost affected cryosols are associated with the CH4 and CO2 gas fluxes.</title>
        <authorList>
            <person name="Altshuler I."/>
            <person name="Hamel J."/>
            <person name="Turney S."/>
            <person name="Magnuson E."/>
            <person name="Levesque R."/>
            <person name="Greer C."/>
            <person name="Whyte L.G."/>
        </authorList>
    </citation>
    <scope>NUCLEOTIDE SEQUENCE [LARGE SCALE GENOMIC DNA]</scope>
    <source>
        <strain evidence="5 6">S06.C</strain>
    </source>
</reference>
<dbReference type="SUPFAM" id="SSF55073">
    <property type="entry name" value="Nucleotide cyclase"/>
    <property type="match status" value="1"/>
</dbReference>
<dbReference type="CDD" id="cd06225">
    <property type="entry name" value="HAMP"/>
    <property type="match status" value="1"/>
</dbReference>
<evidence type="ECO:0000259" key="3">
    <source>
        <dbReference type="PROSITE" id="PS50885"/>
    </source>
</evidence>
<dbReference type="OrthoDB" id="9814866at2"/>
<keyword evidence="2" id="KW-0812">Transmembrane</keyword>
<dbReference type="InterPro" id="IPR000160">
    <property type="entry name" value="GGDEF_dom"/>
</dbReference>
<evidence type="ECO:0000256" key="1">
    <source>
        <dbReference type="ARBA" id="ARBA00012528"/>
    </source>
</evidence>
<dbReference type="GO" id="GO:1902201">
    <property type="term" value="P:negative regulation of bacterial-type flagellum-dependent cell motility"/>
    <property type="evidence" value="ECO:0007669"/>
    <property type="project" value="TreeGrafter"/>
</dbReference>
<organism evidence="5 6">
    <name type="scientific">Variovorax guangxiensis</name>
    <dbReference type="NCBI Taxonomy" id="1775474"/>
    <lineage>
        <taxon>Bacteria</taxon>
        <taxon>Pseudomonadati</taxon>
        <taxon>Pseudomonadota</taxon>
        <taxon>Betaproteobacteria</taxon>
        <taxon>Burkholderiales</taxon>
        <taxon>Comamonadaceae</taxon>
        <taxon>Variovorax</taxon>
    </lineage>
</organism>
<dbReference type="Gene3D" id="3.30.450.20">
    <property type="entry name" value="PAS domain"/>
    <property type="match status" value="1"/>
</dbReference>
<gene>
    <name evidence="5" type="ORF">EAH82_11090</name>
</gene>
<keyword evidence="2" id="KW-1133">Transmembrane helix</keyword>
<dbReference type="InterPro" id="IPR050469">
    <property type="entry name" value="Diguanylate_Cyclase"/>
</dbReference>
<dbReference type="PANTHER" id="PTHR45138">
    <property type="entry name" value="REGULATORY COMPONENTS OF SENSORY TRANSDUCTION SYSTEM"/>
    <property type="match status" value="1"/>
</dbReference>
<evidence type="ECO:0000313" key="6">
    <source>
        <dbReference type="Proteomes" id="UP000319212"/>
    </source>
</evidence>
<dbReference type="EMBL" id="RCZI01000002">
    <property type="protein sequence ID" value="TPG29280.1"/>
    <property type="molecule type" value="Genomic_DNA"/>
</dbReference>
<proteinExistence type="predicted"/>
<comment type="caution">
    <text evidence="5">The sequence shown here is derived from an EMBL/GenBank/DDBJ whole genome shotgun (WGS) entry which is preliminary data.</text>
</comment>
<dbReference type="GO" id="GO:0052621">
    <property type="term" value="F:diguanylate cyclase activity"/>
    <property type="evidence" value="ECO:0007669"/>
    <property type="project" value="UniProtKB-EC"/>
</dbReference>
<dbReference type="GO" id="GO:0005886">
    <property type="term" value="C:plasma membrane"/>
    <property type="evidence" value="ECO:0007669"/>
    <property type="project" value="TreeGrafter"/>
</dbReference>
<evidence type="ECO:0000313" key="5">
    <source>
        <dbReference type="EMBL" id="TPG29280.1"/>
    </source>
</evidence>
<dbReference type="Gene3D" id="3.30.70.270">
    <property type="match status" value="1"/>
</dbReference>
<feature type="transmembrane region" description="Helical" evidence="2">
    <location>
        <begin position="15"/>
        <end position="34"/>
    </location>
</feature>
<dbReference type="SMART" id="SM00304">
    <property type="entry name" value="HAMP"/>
    <property type="match status" value="1"/>
</dbReference>
<feature type="domain" description="GGDEF" evidence="4">
    <location>
        <begin position="430"/>
        <end position="560"/>
    </location>
</feature>
<evidence type="ECO:0000256" key="2">
    <source>
        <dbReference type="SAM" id="Phobius"/>
    </source>
</evidence>
<sequence length="567" mass="59908">MQTAPSRPPRLKTQLTLVFGTLVVLASLVLTWALGDMLRGRVRSDAGRTLTFMASNAAQVLAAGLHANAVTASVLSQRESIWAGGLASPEAKRVLEVIEATAPSVNLWVGLADEDGVVRASTGNRLLGASVRERPWFQRGADGLFVGDVHPAKLLATLLPAARDGEPQRFVDYAAPLFRDGQRIGVLGVHASWGWAGDVIDTVLSGEAKAAGIEIFIFNREGEVIFAPGGQSQKLAAAGVRIPTFDNRAAGPALVKWHDGGEYLSAAVRLPAQAQVSDLGWTIVAREPAGRVFAAVKDATRQVLLIGIATALLGSLLAGYAAGRLGADLRRLSRAARDVELGVPGARIPAAVSSAELRTLSESLGSMTQRLVAARDDLEVQVRQRTLELEQANIELGRQAQTDALTALPNRRRFDALLEHALADACHEGHALSALMVDADHFKRINDVHGHAVGDEALKTLAAALRARLRDTDVVARYGGEEFAVLLPRTTGDRALLVANQLVADIGSRTYPVYGALTVSIGVASCERGAVAPAVLMQQADDALYRAKAEGRNRACPHDGTGSSASA</sequence>
<dbReference type="RefSeq" id="WP_140841650.1">
    <property type="nucleotide sequence ID" value="NZ_RCZI01000002.1"/>
</dbReference>
<dbReference type="Proteomes" id="UP000319212">
    <property type="component" value="Unassembled WGS sequence"/>
</dbReference>
<dbReference type="CDD" id="cd01949">
    <property type="entry name" value="GGDEF"/>
    <property type="match status" value="1"/>
</dbReference>
<dbReference type="InterPro" id="IPR029787">
    <property type="entry name" value="Nucleotide_cyclase"/>
</dbReference>
<dbReference type="NCBIfam" id="TIGR00254">
    <property type="entry name" value="GGDEF"/>
    <property type="match status" value="1"/>
</dbReference>
<dbReference type="PROSITE" id="PS50885">
    <property type="entry name" value="HAMP"/>
    <property type="match status" value="1"/>
</dbReference>
<dbReference type="Pfam" id="PF00990">
    <property type="entry name" value="GGDEF"/>
    <property type="match status" value="1"/>
</dbReference>
<keyword evidence="2" id="KW-0472">Membrane</keyword>
<dbReference type="GO" id="GO:0043709">
    <property type="term" value="P:cell adhesion involved in single-species biofilm formation"/>
    <property type="evidence" value="ECO:0007669"/>
    <property type="project" value="TreeGrafter"/>
</dbReference>
<name>A0A502DYN8_9BURK</name>
<dbReference type="PROSITE" id="PS50887">
    <property type="entry name" value="GGDEF"/>
    <property type="match status" value="1"/>
</dbReference>
<feature type="domain" description="HAMP" evidence="3">
    <location>
        <begin position="323"/>
        <end position="376"/>
    </location>
</feature>
<dbReference type="FunFam" id="3.30.70.270:FF:000001">
    <property type="entry name" value="Diguanylate cyclase domain protein"/>
    <property type="match status" value="1"/>
</dbReference>
<dbReference type="InterPro" id="IPR043128">
    <property type="entry name" value="Rev_trsase/Diguanyl_cyclase"/>
</dbReference>
<accession>A0A502DYN8</accession>
<dbReference type="AlphaFoldDB" id="A0A502DYN8"/>
<dbReference type="SMART" id="SM00267">
    <property type="entry name" value="GGDEF"/>
    <property type="match status" value="1"/>
</dbReference>
<evidence type="ECO:0000259" key="4">
    <source>
        <dbReference type="PROSITE" id="PS50887"/>
    </source>
</evidence>
<dbReference type="InterPro" id="IPR003660">
    <property type="entry name" value="HAMP_dom"/>
</dbReference>